<evidence type="ECO:0000256" key="1">
    <source>
        <dbReference type="SAM" id="MobiDB-lite"/>
    </source>
</evidence>
<dbReference type="InterPro" id="IPR025227">
    <property type="entry name" value="DUF4169"/>
</dbReference>
<keyword evidence="3" id="KW-1185">Reference proteome</keyword>
<evidence type="ECO:0000313" key="2">
    <source>
        <dbReference type="EMBL" id="GAA6197398.1"/>
    </source>
</evidence>
<protein>
    <submittedName>
        <fullName evidence="2">DUF4169 family protein</fullName>
    </submittedName>
</protein>
<name>A0ABQ0AND4_9RHOB</name>
<proteinExistence type="predicted"/>
<sequence length="58" mass="6551">MGKPVNLNRYRKTQARAEDKARADQNAVKFGRSKLEKSLDEAHAAKAKRDLDGHKSDE</sequence>
<dbReference type="RefSeq" id="WP_353401015.1">
    <property type="nucleotide sequence ID" value="NZ_BAABWU010000011.1"/>
</dbReference>
<gene>
    <name evidence="2" type="ORF">NBRC116598_28420</name>
</gene>
<dbReference type="Pfam" id="PF13770">
    <property type="entry name" value="DUF4169"/>
    <property type="match status" value="1"/>
</dbReference>
<accession>A0ABQ0AND4</accession>
<feature type="compositionally biased region" description="Basic and acidic residues" evidence="1">
    <location>
        <begin position="33"/>
        <end position="58"/>
    </location>
</feature>
<organism evidence="2 3">
    <name type="scientific">Pseudophaeobacter arcticus</name>
    <dbReference type="NCBI Taxonomy" id="385492"/>
    <lineage>
        <taxon>Bacteria</taxon>
        <taxon>Pseudomonadati</taxon>
        <taxon>Pseudomonadota</taxon>
        <taxon>Alphaproteobacteria</taxon>
        <taxon>Rhodobacterales</taxon>
        <taxon>Paracoccaceae</taxon>
        <taxon>Pseudophaeobacter</taxon>
    </lineage>
</organism>
<feature type="region of interest" description="Disordered" evidence="1">
    <location>
        <begin position="1"/>
        <end position="58"/>
    </location>
</feature>
<dbReference type="EMBL" id="BAABWU010000011">
    <property type="protein sequence ID" value="GAA6197398.1"/>
    <property type="molecule type" value="Genomic_DNA"/>
</dbReference>
<comment type="caution">
    <text evidence="2">The sequence shown here is derived from an EMBL/GenBank/DDBJ whole genome shotgun (WGS) entry which is preliminary data.</text>
</comment>
<reference evidence="2 3" key="1">
    <citation type="submission" date="2024-04" db="EMBL/GenBank/DDBJ databases">
        <title>Draft genome sequence of Pseudophaeobacter arcticus NBRC 116598.</title>
        <authorList>
            <person name="Miyakawa T."/>
            <person name="Kusuya Y."/>
            <person name="Miura T."/>
        </authorList>
    </citation>
    <scope>NUCLEOTIDE SEQUENCE [LARGE SCALE GENOMIC DNA]</scope>
    <source>
        <strain evidence="2 3">SU-CL00105</strain>
    </source>
</reference>
<dbReference type="Proteomes" id="UP001441944">
    <property type="component" value="Unassembled WGS sequence"/>
</dbReference>
<evidence type="ECO:0000313" key="3">
    <source>
        <dbReference type="Proteomes" id="UP001441944"/>
    </source>
</evidence>